<dbReference type="HAMAP" id="MF_00141">
    <property type="entry name" value="EF_P"/>
    <property type="match status" value="1"/>
</dbReference>
<protein>
    <recommendedName>
        <fullName evidence="7 8">Elongation factor P</fullName>
        <shortName evidence="7">EF-P</shortName>
    </recommendedName>
</protein>
<dbReference type="FunFam" id="2.30.30.30:FF:000003">
    <property type="entry name" value="Elongation factor P"/>
    <property type="match status" value="1"/>
</dbReference>
<comment type="similarity">
    <text evidence="3 7 9">Belongs to the elongation factor P family.</text>
</comment>
<evidence type="ECO:0000256" key="8">
    <source>
        <dbReference type="NCBIfam" id="TIGR00038"/>
    </source>
</evidence>
<dbReference type="PANTHER" id="PTHR30053:SF12">
    <property type="entry name" value="ELONGATION FACTOR P (EF-P) FAMILY PROTEIN"/>
    <property type="match status" value="1"/>
</dbReference>
<evidence type="ECO:0000259" key="10">
    <source>
        <dbReference type="SMART" id="SM00841"/>
    </source>
</evidence>
<dbReference type="InterPro" id="IPR014722">
    <property type="entry name" value="Rib_uL2_dom2"/>
</dbReference>
<dbReference type="Gene3D" id="2.40.50.140">
    <property type="entry name" value="Nucleic acid-binding proteins"/>
    <property type="match status" value="2"/>
</dbReference>
<evidence type="ECO:0000256" key="1">
    <source>
        <dbReference type="ARBA" id="ARBA00004496"/>
    </source>
</evidence>
<gene>
    <name evidence="7 12" type="primary">efp</name>
    <name evidence="12" type="ORF">COT54_02275</name>
</gene>
<keyword evidence="4 7" id="KW-0963">Cytoplasm</keyword>
<dbReference type="SUPFAM" id="SSF50104">
    <property type="entry name" value="Translation proteins SH3-like domain"/>
    <property type="match status" value="1"/>
</dbReference>
<feature type="domain" description="Translation elongation factor P/YeiP central" evidence="11">
    <location>
        <begin position="69"/>
        <end position="130"/>
    </location>
</feature>
<dbReference type="InterPro" id="IPR020599">
    <property type="entry name" value="Transl_elong_fac_P/YeiP"/>
</dbReference>
<dbReference type="CDD" id="cd05794">
    <property type="entry name" value="S1_EF-P_repeat_2"/>
    <property type="match status" value="1"/>
</dbReference>
<name>A0A2H0WZ08_9BACT</name>
<comment type="caution">
    <text evidence="12">The sequence shown here is derived from an EMBL/GenBank/DDBJ whole genome shotgun (WGS) entry which is preliminary data.</text>
</comment>
<dbReference type="GO" id="GO:0005829">
    <property type="term" value="C:cytosol"/>
    <property type="evidence" value="ECO:0007669"/>
    <property type="project" value="UniProtKB-ARBA"/>
</dbReference>
<evidence type="ECO:0000313" key="12">
    <source>
        <dbReference type="EMBL" id="PIS17882.1"/>
    </source>
</evidence>
<dbReference type="PANTHER" id="PTHR30053">
    <property type="entry name" value="ELONGATION FACTOR P"/>
    <property type="match status" value="1"/>
</dbReference>
<comment type="subcellular location">
    <subcellularLocation>
        <location evidence="1 7">Cytoplasm</location>
    </subcellularLocation>
</comment>
<dbReference type="Pfam" id="PF01132">
    <property type="entry name" value="EFP"/>
    <property type="match status" value="1"/>
</dbReference>
<reference evidence="13" key="1">
    <citation type="submission" date="2017-09" db="EMBL/GenBank/DDBJ databases">
        <title>Depth-based differentiation of microbial function through sediment-hosted aquifers and enrichment of novel symbionts in the deep terrestrial subsurface.</title>
        <authorList>
            <person name="Probst A.J."/>
            <person name="Ladd B."/>
            <person name="Jarett J.K."/>
            <person name="Geller-Mcgrath D.E."/>
            <person name="Sieber C.M.K."/>
            <person name="Emerson J.B."/>
            <person name="Anantharaman K."/>
            <person name="Thomas B.C."/>
            <person name="Malmstrom R."/>
            <person name="Stieglmeier M."/>
            <person name="Klingl A."/>
            <person name="Woyke T."/>
            <person name="Ryan C.M."/>
            <person name="Banfield J.F."/>
        </authorList>
    </citation>
    <scope>NUCLEOTIDE SEQUENCE [LARGE SCALE GENOMIC DNA]</scope>
</reference>
<keyword evidence="5 7" id="KW-0251">Elongation factor</keyword>
<accession>A0A2H0WZ08</accession>
<comment type="function">
    <text evidence="7">Involved in peptide bond synthesis. Stimulates efficient translation and peptide-bond synthesis on native or reconstituted 70S ribosomes in vitro. Probably functions indirectly by altering the affinity of the ribosome for aminoacyl-tRNA, thus increasing their reactivity as acceptors for peptidyl transferase.</text>
</comment>
<evidence type="ECO:0000256" key="9">
    <source>
        <dbReference type="RuleBase" id="RU004389"/>
    </source>
</evidence>
<dbReference type="NCBIfam" id="TIGR00038">
    <property type="entry name" value="efp"/>
    <property type="match status" value="1"/>
</dbReference>
<dbReference type="InterPro" id="IPR001059">
    <property type="entry name" value="Transl_elong_P/YeiP_cen"/>
</dbReference>
<dbReference type="GO" id="GO:0003746">
    <property type="term" value="F:translation elongation factor activity"/>
    <property type="evidence" value="ECO:0007669"/>
    <property type="project" value="UniProtKB-UniRule"/>
</dbReference>
<evidence type="ECO:0000313" key="13">
    <source>
        <dbReference type="Proteomes" id="UP000229574"/>
    </source>
</evidence>
<dbReference type="Gene3D" id="2.30.30.30">
    <property type="match status" value="1"/>
</dbReference>
<dbReference type="SUPFAM" id="SSF50249">
    <property type="entry name" value="Nucleic acid-binding proteins"/>
    <property type="match status" value="2"/>
</dbReference>
<dbReference type="Pfam" id="PF09285">
    <property type="entry name" value="Elong-fact-P_C"/>
    <property type="match status" value="1"/>
</dbReference>
<dbReference type="NCBIfam" id="NF001810">
    <property type="entry name" value="PRK00529.1"/>
    <property type="match status" value="1"/>
</dbReference>
<dbReference type="SMART" id="SM01185">
    <property type="entry name" value="EFP"/>
    <property type="match status" value="1"/>
</dbReference>
<evidence type="ECO:0000256" key="3">
    <source>
        <dbReference type="ARBA" id="ARBA00009479"/>
    </source>
</evidence>
<organism evidence="12 13">
    <name type="scientific">Candidatus Collierbacteria bacterium CG09_land_8_20_14_0_10_46_12</name>
    <dbReference type="NCBI Taxonomy" id="1974533"/>
    <lineage>
        <taxon>Bacteria</taxon>
        <taxon>Candidatus Collieribacteriota</taxon>
    </lineage>
</organism>
<evidence type="ECO:0000259" key="11">
    <source>
        <dbReference type="SMART" id="SM01185"/>
    </source>
</evidence>
<dbReference type="Proteomes" id="UP000229574">
    <property type="component" value="Unassembled WGS sequence"/>
</dbReference>
<comment type="pathway">
    <text evidence="2 7">Protein biosynthesis; polypeptide chain elongation.</text>
</comment>
<dbReference type="PIRSF" id="PIRSF005901">
    <property type="entry name" value="EF-P"/>
    <property type="match status" value="1"/>
</dbReference>
<dbReference type="Pfam" id="PF08207">
    <property type="entry name" value="EFP_N"/>
    <property type="match status" value="1"/>
</dbReference>
<dbReference type="InterPro" id="IPR015365">
    <property type="entry name" value="Elong-fact-P_C"/>
</dbReference>
<evidence type="ECO:0000256" key="6">
    <source>
        <dbReference type="ARBA" id="ARBA00022917"/>
    </source>
</evidence>
<dbReference type="AlphaFoldDB" id="A0A2H0WZ08"/>
<evidence type="ECO:0000256" key="2">
    <source>
        <dbReference type="ARBA" id="ARBA00004815"/>
    </source>
</evidence>
<dbReference type="InterPro" id="IPR012340">
    <property type="entry name" value="NA-bd_OB-fold"/>
</dbReference>
<keyword evidence="6 7" id="KW-0648">Protein biosynthesis</keyword>
<evidence type="ECO:0000256" key="4">
    <source>
        <dbReference type="ARBA" id="ARBA00022490"/>
    </source>
</evidence>
<dbReference type="SMART" id="SM00841">
    <property type="entry name" value="Elong-fact-P_C"/>
    <property type="match status" value="1"/>
</dbReference>
<feature type="domain" description="Elongation factor P C-terminal" evidence="10">
    <location>
        <begin position="138"/>
        <end position="193"/>
    </location>
</feature>
<dbReference type="InterPro" id="IPR011768">
    <property type="entry name" value="Transl_elongation_fac_P"/>
</dbReference>
<dbReference type="EMBL" id="PEYY01000090">
    <property type="protein sequence ID" value="PIS17882.1"/>
    <property type="molecule type" value="Genomic_DNA"/>
</dbReference>
<proteinExistence type="inferred from homology"/>
<sequence>MSTMRANQLKTGMFVLYKDQPCTVVKCEFYFPGKGSAFARTKMKNVKTGNVYEYTFKSADMVETVDIDTVELQYLYGDLPAGKAGGDTLYFMNPRTFDQFEVPVSIFEGKEKYLLAEMKMFFNFYEGIAIGVRFPLKVTVKVTEAQEASAGNTVNAPKKPVIIETGVEVLAPLFVKEGEMIIVDTETGEYVSRA</sequence>
<evidence type="ECO:0000256" key="5">
    <source>
        <dbReference type="ARBA" id="ARBA00022768"/>
    </source>
</evidence>
<dbReference type="FunFam" id="2.40.50.140:FF:000004">
    <property type="entry name" value="Elongation factor P"/>
    <property type="match status" value="1"/>
</dbReference>
<dbReference type="UniPathway" id="UPA00345"/>
<dbReference type="InterPro" id="IPR013185">
    <property type="entry name" value="Transl_elong_KOW-like"/>
</dbReference>
<dbReference type="InterPro" id="IPR008991">
    <property type="entry name" value="Translation_prot_SH3-like_sf"/>
</dbReference>
<evidence type="ECO:0000256" key="7">
    <source>
        <dbReference type="HAMAP-Rule" id="MF_00141"/>
    </source>
</evidence>
<dbReference type="GO" id="GO:0043043">
    <property type="term" value="P:peptide biosynthetic process"/>
    <property type="evidence" value="ECO:0007669"/>
    <property type="project" value="InterPro"/>
</dbReference>